<dbReference type="PANTHER" id="PTHR46796:SF6">
    <property type="entry name" value="ARAC SUBFAMILY"/>
    <property type="match status" value="1"/>
</dbReference>
<organism evidence="5 6">
    <name type="scientific">Bradyrhizobium campsiandrae</name>
    <dbReference type="NCBI Taxonomy" id="1729892"/>
    <lineage>
        <taxon>Bacteria</taxon>
        <taxon>Pseudomonadati</taxon>
        <taxon>Pseudomonadota</taxon>
        <taxon>Alphaproteobacteria</taxon>
        <taxon>Hyphomicrobiales</taxon>
        <taxon>Nitrobacteraceae</taxon>
        <taxon>Bradyrhizobium</taxon>
    </lineage>
</organism>
<dbReference type="InterPro" id="IPR018060">
    <property type="entry name" value="HTH_AraC"/>
</dbReference>
<gene>
    <name evidence="5" type="ORF">HA482_10025</name>
</gene>
<keyword evidence="1" id="KW-0805">Transcription regulation</keyword>
<dbReference type="InterPro" id="IPR009057">
    <property type="entry name" value="Homeodomain-like_sf"/>
</dbReference>
<dbReference type="Gene3D" id="1.10.10.60">
    <property type="entry name" value="Homeodomain-like"/>
    <property type="match status" value="2"/>
</dbReference>
<dbReference type="Proteomes" id="UP000639516">
    <property type="component" value="Unassembled WGS sequence"/>
</dbReference>
<keyword evidence="3" id="KW-0804">Transcription</keyword>
<dbReference type="InterPro" id="IPR050204">
    <property type="entry name" value="AraC_XylS_family_regulators"/>
</dbReference>
<evidence type="ECO:0000313" key="6">
    <source>
        <dbReference type="Proteomes" id="UP000639516"/>
    </source>
</evidence>
<protein>
    <submittedName>
        <fullName evidence="5">Helix-turn-helix transcriptional regulator</fullName>
    </submittedName>
</protein>
<keyword evidence="6" id="KW-1185">Reference proteome</keyword>
<accession>A0ABR7U4Q1</accession>
<dbReference type="RefSeq" id="WP_188102682.1">
    <property type="nucleotide sequence ID" value="NZ_JAANIH010000028.1"/>
</dbReference>
<dbReference type="SMART" id="SM00342">
    <property type="entry name" value="HTH_ARAC"/>
    <property type="match status" value="1"/>
</dbReference>
<dbReference type="EMBL" id="JAATTO010000012">
    <property type="protein sequence ID" value="MBC9978553.1"/>
    <property type="molecule type" value="Genomic_DNA"/>
</dbReference>
<evidence type="ECO:0000256" key="2">
    <source>
        <dbReference type="ARBA" id="ARBA00023125"/>
    </source>
</evidence>
<dbReference type="SUPFAM" id="SSF46689">
    <property type="entry name" value="Homeodomain-like"/>
    <property type="match status" value="2"/>
</dbReference>
<evidence type="ECO:0000313" key="5">
    <source>
        <dbReference type="EMBL" id="MBC9978553.1"/>
    </source>
</evidence>
<proteinExistence type="predicted"/>
<feature type="domain" description="HTH araC/xylS-type" evidence="4">
    <location>
        <begin position="199"/>
        <end position="297"/>
    </location>
</feature>
<comment type="caution">
    <text evidence="5">The sequence shown here is derived from an EMBL/GenBank/DDBJ whole genome shotgun (WGS) entry which is preliminary data.</text>
</comment>
<reference evidence="5 6" key="1">
    <citation type="journal article" date="2020" name="Arch. Microbiol.">
        <title>Bradyrhizobium campsiandrae sp. nov., a nitrogen-fixing bacterial strain isolated from a native leguminous tree from the Amazon adapted to flooded conditions.</title>
        <authorList>
            <person name="Cabral Michel D."/>
            <person name="Martins da Costa E."/>
            <person name="Azarias Guimaraes A."/>
            <person name="Soares de Carvalho T."/>
            <person name="Santos de Castro Caputo P."/>
            <person name="Willems A."/>
            <person name="de Souza Moreira F.M."/>
        </authorList>
    </citation>
    <scope>NUCLEOTIDE SEQUENCE [LARGE SCALE GENOMIC DNA]</scope>
    <source>
        <strain evidence="6">INPA 384B</strain>
    </source>
</reference>
<evidence type="ECO:0000256" key="1">
    <source>
        <dbReference type="ARBA" id="ARBA00023015"/>
    </source>
</evidence>
<dbReference type="PROSITE" id="PS01124">
    <property type="entry name" value="HTH_ARAC_FAMILY_2"/>
    <property type="match status" value="1"/>
</dbReference>
<evidence type="ECO:0000259" key="4">
    <source>
        <dbReference type="PROSITE" id="PS01124"/>
    </source>
</evidence>
<sequence>MSALFERGRRKYKYATKLRTSDSLGWQSMFVEHVHHAPGVAPPVQIELMEIILATRSADSLISRKAHGTSVSSPLGFGTTWLCPVGSVEDEVVVHGPSELLHLYLPTSGFAQLSEIYGSPLVRPTAIGQLNGFRDDLICQICQQVLSQMQNPTAAGRVLVDTLALSLTARLVQAYGITQARSPDATIDGRFGLGDVRLRRVLDYMSDHIEQDIGIDELASIACLSPFHFARMFSASMGVPPHRYLSSLRLDRAKSLLSRSDTSIAEIALATCFSTQANFTRAFKAATDMTPGEYRRRAR</sequence>
<dbReference type="Pfam" id="PF12833">
    <property type="entry name" value="HTH_18"/>
    <property type="match status" value="1"/>
</dbReference>
<dbReference type="PANTHER" id="PTHR46796">
    <property type="entry name" value="HTH-TYPE TRANSCRIPTIONAL ACTIVATOR RHAS-RELATED"/>
    <property type="match status" value="1"/>
</dbReference>
<evidence type="ECO:0000256" key="3">
    <source>
        <dbReference type="ARBA" id="ARBA00023163"/>
    </source>
</evidence>
<name>A0ABR7U4Q1_9BRAD</name>
<keyword evidence="2" id="KW-0238">DNA-binding</keyword>